<comment type="caution">
    <text evidence="1">The sequence shown here is derived from an EMBL/GenBank/DDBJ whole genome shotgun (WGS) entry which is preliminary data.</text>
</comment>
<sequence length="319" mass="35703">MNNSQQDIPVIDIPAQTHPWSTVLALAEATDDPTDWRLTGGLMVQLHAMARGTEARPTTDADLLVDVLTHQHAVRRVEDLLKSLGFTTHVGTLSDYTTRMTRGTAVVDLLVDNHLSPFLKNRARLDGHPMLGMPGSRKTVARSMLVTLRYEDTQATMCIPDVLGALLMKIASWRETHQGDRSRHLYDAALLASMIDDPRKELLRLDCHSPSDRRNIKTLTEQLAGDDADDYFDPLSPEQVAQAKMAINEFSRLLAMPRHGVRQRSICDNRLRYGDDVERGKLRGDAKAWCTWMLDEGRWAQGANYNAPAAGQGTWRRAA</sequence>
<organism evidence="1 2">
    <name type="scientific">Bifidobacterium thermophilum</name>
    <dbReference type="NCBI Taxonomy" id="33905"/>
    <lineage>
        <taxon>Bacteria</taxon>
        <taxon>Bacillati</taxon>
        <taxon>Actinomycetota</taxon>
        <taxon>Actinomycetes</taxon>
        <taxon>Bifidobacteriales</taxon>
        <taxon>Bifidobacteriaceae</taxon>
        <taxon>Bifidobacterium</taxon>
    </lineage>
</organism>
<reference evidence="1 2" key="1">
    <citation type="submission" date="2020-04" db="EMBL/GenBank/DDBJ databases">
        <authorList>
            <person name="Hitch T.C.A."/>
            <person name="Wylensek D."/>
            <person name="Clavel T."/>
        </authorList>
    </citation>
    <scope>NUCLEOTIDE SEQUENCE [LARGE SCALE GENOMIC DNA]</scope>
    <source>
        <strain evidence="1 2">BSM-130-P53-3C</strain>
    </source>
</reference>
<evidence type="ECO:0000313" key="2">
    <source>
        <dbReference type="Proteomes" id="UP000588369"/>
    </source>
</evidence>
<dbReference type="EMBL" id="JABAGI010000008">
    <property type="protein sequence ID" value="NME62401.1"/>
    <property type="molecule type" value="Genomic_DNA"/>
</dbReference>
<protein>
    <submittedName>
        <fullName evidence="1">Uncharacterized protein</fullName>
    </submittedName>
</protein>
<evidence type="ECO:0000313" key="1">
    <source>
        <dbReference type="EMBL" id="NME62401.1"/>
    </source>
</evidence>
<dbReference type="AlphaFoldDB" id="A0A7X9RN80"/>
<dbReference type="RefSeq" id="WP_168984319.1">
    <property type="nucleotide sequence ID" value="NZ_JABAGI010000008.1"/>
</dbReference>
<gene>
    <name evidence="1" type="ORF">HF844_06275</name>
</gene>
<dbReference type="Proteomes" id="UP000588369">
    <property type="component" value="Unassembled WGS sequence"/>
</dbReference>
<name>A0A7X9RN80_9BIFI</name>
<accession>A0A7X9RN80</accession>
<proteinExistence type="predicted"/>